<dbReference type="InterPro" id="IPR036291">
    <property type="entry name" value="NAD(P)-bd_dom_sf"/>
</dbReference>
<evidence type="ECO:0000313" key="4">
    <source>
        <dbReference type="EMBL" id="MCG2589724.1"/>
    </source>
</evidence>
<evidence type="ECO:0000256" key="3">
    <source>
        <dbReference type="RuleBase" id="RU000363"/>
    </source>
</evidence>
<proteinExistence type="inferred from homology"/>
<evidence type="ECO:0000256" key="2">
    <source>
        <dbReference type="ARBA" id="ARBA00023002"/>
    </source>
</evidence>
<dbReference type="InterPro" id="IPR002347">
    <property type="entry name" value="SDR_fam"/>
</dbReference>
<gene>
    <name evidence="4" type="ORF">L6773_14180</name>
</gene>
<dbReference type="RefSeq" id="WP_237855084.1">
    <property type="nucleotide sequence ID" value="NZ_JAKLWS010000020.1"/>
</dbReference>
<comment type="similarity">
    <text evidence="1 3">Belongs to the short-chain dehydrogenases/reductases (SDR) family.</text>
</comment>
<dbReference type="Pfam" id="PF00106">
    <property type="entry name" value="adh_short"/>
    <property type="match status" value="1"/>
</dbReference>
<protein>
    <submittedName>
        <fullName evidence="4">SDR family NAD(P)-dependent oxidoreductase</fullName>
    </submittedName>
</protein>
<dbReference type="PRINTS" id="PR00081">
    <property type="entry name" value="GDHRDH"/>
</dbReference>
<name>A0ABS9KFT4_9BACT</name>
<dbReference type="PRINTS" id="PR00080">
    <property type="entry name" value="SDRFAMILY"/>
</dbReference>
<dbReference type="InterPro" id="IPR051911">
    <property type="entry name" value="SDR_oxidoreductase"/>
</dbReference>
<evidence type="ECO:0000256" key="1">
    <source>
        <dbReference type="ARBA" id="ARBA00006484"/>
    </source>
</evidence>
<dbReference type="PANTHER" id="PTHR43976:SF16">
    <property type="entry name" value="SHORT-CHAIN DEHYDROGENASE_REDUCTASE FAMILY PROTEIN"/>
    <property type="match status" value="1"/>
</dbReference>
<dbReference type="Gene3D" id="3.40.50.720">
    <property type="entry name" value="NAD(P)-binding Rossmann-like Domain"/>
    <property type="match status" value="1"/>
</dbReference>
<accession>A0ABS9KFT4</accession>
<reference evidence="4" key="1">
    <citation type="submission" date="2022-01" db="EMBL/GenBank/DDBJ databases">
        <authorList>
            <person name="Wang Y."/>
        </authorList>
    </citation>
    <scope>NUCLEOTIDE SEQUENCE</scope>
    <source>
        <strain evidence="4">WB101</strain>
    </source>
</reference>
<dbReference type="EMBL" id="JAKLWS010000020">
    <property type="protein sequence ID" value="MCG2589724.1"/>
    <property type="molecule type" value="Genomic_DNA"/>
</dbReference>
<dbReference type="Proteomes" id="UP001165366">
    <property type="component" value="Unassembled WGS sequence"/>
</dbReference>
<dbReference type="InterPro" id="IPR020904">
    <property type="entry name" value="Sc_DH/Rdtase_CS"/>
</dbReference>
<sequence>MKNNITKEGKVVVVITGANNGIGYYLAKSLLEEGYYVAGLDLECEHLKDLQKSFHDTLLVCQTDVTRDEDIQRAIQSTLQKWNKIDILVNNACLALFSPFDEKSLQEFYKEFEVNYFGYVRMIRLVLPAMKERGRGTIHNVGSGVGITGFNGLTGYSSSKGAIEALSKTLAYELEKYGITVHTIHPPLTNTKSASPLGIPVDAMEDPEKIGRQIACKIQSKKRIITPNILTAFYLFLARRFPDAIGRLMGKMTENKRI</sequence>
<dbReference type="PANTHER" id="PTHR43976">
    <property type="entry name" value="SHORT CHAIN DEHYDROGENASE"/>
    <property type="match status" value="1"/>
</dbReference>
<dbReference type="SUPFAM" id="SSF51735">
    <property type="entry name" value="NAD(P)-binding Rossmann-fold domains"/>
    <property type="match status" value="1"/>
</dbReference>
<reference evidence="4" key="2">
    <citation type="submission" date="2024-05" db="EMBL/GenBank/DDBJ databases">
        <title>Rhodohalobacter halophilus gen. nov., sp. nov., a moderately halophilic member of the family Balneolaceae.</title>
        <authorList>
            <person name="Xia J."/>
        </authorList>
    </citation>
    <scope>NUCLEOTIDE SEQUENCE</scope>
    <source>
        <strain evidence="4">WB101</strain>
    </source>
</reference>
<organism evidence="4 5">
    <name type="scientific">Rhodohalobacter sulfatireducens</name>
    <dbReference type="NCBI Taxonomy" id="2911366"/>
    <lineage>
        <taxon>Bacteria</taxon>
        <taxon>Pseudomonadati</taxon>
        <taxon>Balneolota</taxon>
        <taxon>Balneolia</taxon>
        <taxon>Balneolales</taxon>
        <taxon>Balneolaceae</taxon>
        <taxon>Rhodohalobacter</taxon>
    </lineage>
</organism>
<keyword evidence="2" id="KW-0560">Oxidoreductase</keyword>
<keyword evidence="5" id="KW-1185">Reference proteome</keyword>
<dbReference type="PROSITE" id="PS00061">
    <property type="entry name" value="ADH_SHORT"/>
    <property type="match status" value="1"/>
</dbReference>
<evidence type="ECO:0000313" key="5">
    <source>
        <dbReference type="Proteomes" id="UP001165366"/>
    </source>
</evidence>
<comment type="caution">
    <text evidence="4">The sequence shown here is derived from an EMBL/GenBank/DDBJ whole genome shotgun (WGS) entry which is preliminary data.</text>
</comment>